<dbReference type="AlphaFoldDB" id="A0A0C1JIL1"/>
<dbReference type="Proteomes" id="UP000031465">
    <property type="component" value="Unassembled WGS sequence"/>
</dbReference>
<comment type="caution">
    <text evidence="1">The sequence shown here is derived from an EMBL/GenBank/DDBJ whole genome shotgun (WGS) entry which is preliminary data.</text>
</comment>
<dbReference type="EMBL" id="JSAN01000101">
    <property type="protein sequence ID" value="KIC71230.1"/>
    <property type="molecule type" value="Genomic_DNA"/>
</dbReference>
<gene>
    <name evidence="1" type="ORF">DB44_EC00060</name>
</gene>
<accession>A0A0C1JIL1</accession>
<sequence>MHSFSKELFLPMPTLTLIDGKITEIYFENNWLEQTLKQLTLNP</sequence>
<protein>
    <submittedName>
        <fullName evidence="1">Uncharacterized protein</fullName>
    </submittedName>
</protein>
<organism evidence="1 2">
    <name type="scientific">Candidatus Protochlamydia amoebophila</name>
    <dbReference type="NCBI Taxonomy" id="362787"/>
    <lineage>
        <taxon>Bacteria</taxon>
        <taxon>Pseudomonadati</taxon>
        <taxon>Chlamydiota</taxon>
        <taxon>Chlamydiia</taxon>
        <taxon>Parachlamydiales</taxon>
        <taxon>Parachlamydiaceae</taxon>
        <taxon>Candidatus Protochlamydia</taxon>
    </lineage>
</organism>
<name>A0A0C1JIL1_9BACT</name>
<dbReference type="PATRIC" id="fig|362787.3.peg.1570"/>
<proteinExistence type="predicted"/>
<evidence type="ECO:0000313" key="2">
    <source>
        <dbReference type="Proteomes" id="UP000031465"/>
    </source>
</evidence>
<evidence type="ECO:0000313" key="1">
    <source>
        <dbReference type="EMBL" id="KIC71230.1"/>
    </source>
</evidence>
<reference evidence="1 2" key="1">
    <citation type="journal article" date="2014" name="Mol. Biol. Evol.">
        <title>Massive expansion of Ubiquitination-related gene families within the Chlamydiae.</title>
        <authorList>
            <person name="Domman D."/>
            <person name="Collingro A."/>
            <person name="Lagkouvardos I."/>
            <person name="Gehre L."/>
            <person name="Weinmaier T."/>
            <person name="Rattei T."/>
            <person name="Subtil A."/>
            <person name="Horn M."/>
        </authorList>
    </citation>
    <scope>NUCLEOTIDE SEQUENCE [LARGE SCALE GENOMIC DNA]</scope>
    <source>
        <strain evidence="1 2">EI2</strain>
    </source>
</reference>